<dbReference type="InterPro" id="IPR001268">
    <property type="entry name" value="NADH_UbQ_OxRdtase_30kDa_su"/>
</dbReference>
<evidence type="ECO:0000259" key="6">
    <source>
        <dbReference type="Pfam" id="PF00329"/>
    </source>
</evidence>
<proteinExistence type="inferred from homology"/>
<dbReference type="EC" id="7.1.1.-" evidence="4"/>
<gene>
    <name evidence="7" type="primary">ndhJ</name>
    <name evidence="7" type="ORF">Verru16b_01871</name>
</gene>
<dbReference type="InterPro" id="IPR037232">
    <property type="entry name" value="NADH_quin_OxRdtase_su_C/D-like"/>
</dbReference>
<comment type="similarity">
    <text evidence="1 3">Belongs to the complex I 30 kDa subunit family.</text>
</comment>
<accession>A0A1D8AV87</accession>
<keyword evidence="3" id="KW-1278">Translocase</keyword>
<dbReference type="PATRIC" id="fig|1838286.3.peg.1883"/>
<dbReference type="RefSeq" id="WP_069962019.1">
    <property type="nucleotide sequence ID" value="NZ_CP016094.1"/>
</dbReference>
<keyword evidence="3" id="KW-0520">NAD</keyword>
<dbReference type="Gene3D" id="3.30.460.80">
    <property type="entry name" value="NADH:ubiquinone oxidoreductase, 30kDa subunit"/>
    <property type="match status" value="1"/>
</dbReference>
<dbReference type="GO" id="GO:0048038">
    <property type="term" value="F:quinone binding"/>
    <property type="evidence" value="ECO:0007669"/>
    <property type="project" value="UniProtKB-KW"/>
</dbReference>
<feature type="region of interest" description="Disordered" evidence="5">
    <location>
        <begin position="179"/>
        <end position="227"/>
    </location>
</feature>
<dbReference type="Pfam" id="PF00329">
    <property type="entry name" value="Complex1_30kDa"/>
    <property type="match status" value="1"/>
</dbReference>
<comment type="function">
    <text evidence="4">NDH-1 shuttles electrons from NADH, via FMN and iron-sulfur (Fe-S) centers, to quinones in the respiratory chain.</text>
</comment>
<dbReference type="InterPro" id="IPR020396">
    <property type="entry name" value="NADH_UbQ_OxRdtase_CS"/>
</dbReference>
<feature type="domain" description="NADH:ubiquinone oxidoreductase 30kDa subunit" evidence="6">
    <location>
        <begin position="37"/>
        <end position="170"/>
    </location>
</feature>
<dbReference type="Proteomes" id="UP000095228">
    <property type="component" value="Chromosome"/>
</dbReference>
<keyword evidence="8" id="KW-1185">Reference proteome</keyword>
<comment type="catalytic activity">
    <reaction evidence="4">
        <text>a quinone + NADH + 5 H(+)(in) = a quinol + NAD(+) + 4 H(+)(out)</text>
        <dbReference type="Rhea" id="RHEA:57888"/>
        <dbReference type="ChEBI" id="CHEBI:15378"/>
        <dbReference type="ChEBI" id="CHEBI:24646"/>
        <dbReference type="ChEBI" id="CHEBI:57540"/>
        <dbReference type="ChEBI" id="CHEBI:57945"/>
        <dbReference type="ChEBI" id="CHEBI:132124"/>
    </reaction>
</comment>
<dbReference type="PANTHER" id="PTHR10884">
    <property type="entry name" value="NADH DEHYDROGENASE UBIQUINONE IRON-SULFUR PROTEIN 3"/>
    <property type="match status" value="1"/>
</dbReference>
<sequence>METLAQIHERLLTRFPAAKIELVLNPGPAAEHALLLDAATAREIALFLRDDPFLKLDYCSNVTGVDWPDKEVVDPATKAKTLQPGCLEAVYHLYSMALKSATPVILRLRTANRSDQVTLPSLTPVWRAADFQEREIYDLFGIVFAGHPDLRRILMWDGFKDHPMRRDYVSPDDYEWEPTPHGAVLDRAKGHYPSPVAQPLDEPRRSSQSEGGAPPQPAAPTKEAPKP</sequence>
<dbReference type="AlphaFoldDB" id="A0A1D8AV87"/>
<evidence type="ECO:0000313" key="7">
    <source>
        <dbReference type="EMBL" id="AOS44802.1"/>
    </source>
</evidence>
<dbReference type="PROSITE" id="PS00542">
    <property type="entry name" value="COMPLEX1_30K"/>
    <property type="match status" value="1"/>
</dbReference>
<keyword evidence="4" id="KW-0874">Quinone</keyword>
<evidence type="ECO:0000256" key="3">
    <source>
        <dbReference type="RuleBase" id="RU003456"/>
    </source>
</evidence>
<evidence type="ECO:0000256" key="5">
    <source>
        <dbReference type="SAM" id="MobiDB-lite"/>
    </source>
</evidence>
<reference evidence="7 8" key="1">
    <citation type="submission" date="2016-06" db="EMBL/GenBank/DDBJ databases">
        <title>Three novel species with peptidoglycan cell walls form the new genus Lacunisphaera gen. nov. in the family Opitutaceae of the verrucomicrobial subdivision 4.</title>
        <authorList>
            <person name="Rast P."/>
            <person name="Gloeckner I."/>
            <person name="Jogler M."/>
            <person name="Boedeker C."/>
            <person name="Jeske O."/>
            <person name="Wiegand S."/>
            <person name="Reinhardt R."/>
            <person name="Schumann P."/>
            <person name="Rohde M."/>
            <person name="Spring S."/>
            <person name="Gloeckner F.O."/>
            <person name="Jogler C."/>
        </authorList>
    </citation>
    <scope>NUCLEOTIDE SEQUENCE [LARGE SCALE GENOMIC DNA]</scope>
    <source>
        <strain evidence="7 8">IG16b</strain>
    </source>
</reference>
<evidence type="ECO:0000256" key="2">
    <source>
        <dbReference type="ARBA" id="ARBA00022448"/>
    </source>
</evidence>
<dbReference type="PANTHER" id="PTHR10884:SF14">
    <property type="entry name" value="NADH DEHYDROGENASE [UBIQUINONE] IRON-SULFUR PROTEIN 3, MITOCHONDRIAL"/>
    <property type="match status" value="1"/>
</dbReference>
<dbReference type="GO" id="GO:0008137">
    <property type="term" value="F:NADH dehydrogenase (ubiquinone) activity"/>
    <property type="evidence" value="ECO:0007669"/>
    <property type="project" value="InterPro"/>
</dbReference>
<organism evidence="7 8">
    <name type="scientific">Lacunisphaera limnophila</name>
    <dbReference type="NCBI Taxonomy" id="1838286"/>
    <lineage>
        <taxon>Bacteria</taxon>
        <taxon>Pseudomonadati</taxon>
        <taxon>Verrucomicrobiota</taxon>
        <taxon>Opitutia</taxon>
        <taxon>Opitutales</taxon>
        <taxon>Opitutaceae</taxon>
        <taxon>Lacunisphaera</taxon>
    </lineage>
</organism>
<evidence type="ECO:0000313" key="8">
    <source>
        <dbReference type="Proteomes" id="UP000095228"/>
    </source>
</evidence>
<dbReference type="EMBL" id="CP016094">
    <property type="protein sequence ID" value="AOS44802.1"/>
    <property type="molecule type" value="Genomic_DNA"/>
</dbReference>
<dbReference type="SUPFAM" id="SSF143243">
    <property type="entry name" value="Nqo5-like"/>
    <property type="match status" value="1"/>
</dbReference>
<protein>
    <recommendedName>
        <fullName evidence="4">NADH-quinone oxidoreductase</fullName>
        <ecNumber evidence="4">7.1.1.-</ecNumber>
    </recommendedName>
</protein>
<evidence type="ECO:0000256" key="4">
    <source>
        <dbReference type="RuleBase" id="RU003582"/>
    </source>
</evidence>
<dbReference type="KEGG" id="obg:Verru16b_01871"/>
<dbReference type="OrthoDB" id="9801496at2"/>
<evidence type="ECO:0000256" key="1">
    <source>
        <dbReference type="ARBA" id="ARBA00007569"/>
    </source>
</evidence>
<keyword evidence="2 3" id="KW-0813">Transport</keyword>
<dbReference type="GO" id="GO:0016651">
    <property type="term" value="F:oxidoreductase activity, acting on NAD(P)H"/>
    <property type="evidence" value="ECO:0007669"/>
    <property type="project" value="InterPro"/>
</dbReference>
<name>A0A1D8AV87_9BACT</name>
<dbReference type="STRING" id="1838286.Verru16b_01871"/>
<keyword evidence="7" id="KW-0560">Oxidoreductase</keyword>